<feature type="coiled-coil region" evidence="1">
    <location>
        <begin position="42"/>
        <end position="76"/>
    </location>
</feature>
<dbReference type="EMBL" id="DF974113">
    <property type="protein sequence ID" value="GAU45292.1"/>
    <property type="molecule type" value="Genomic_DNA"/>
</dbReference>
<gene>
    <name evidence="2" type="ORF">TSUD_327500</name>
</gene>
<organism evidence="2 3">
    <name type="scientific">Trifolium subterraneum</name>
    <name type="common">Subterranean clover</name>
    <dbReference type="NCBI Taxonomy" id="3900"/>
    <lineage>
        <taxon>Eukaryota</taxon>
        <taxon>Viridiplantae</taxon>
        <taxon>Streptophyta</taxon>
        <taxon>Embryophyta</taxon>
        <taxon>Tracheophyta</taxon>
        <taxon>Spermatophyta</taxon>
        <taxon>Magnoliopsida</taxon>
        <taxon>eudicotyledons</taxon>
        <taxon>Gunneridae</taxon>
        <taxon>Pentapetalae</taxon>
        <taxon>rosids</taxon>
        <taxon>fabids</taxon>
        <taxon>Fabales</taxon>
        <taxon>Fabaceae</taxon>
        <taxon>Papilionoideae</taxon>
        <taxon>50 kb inversion clade</taxon>
        <taxon>NPAAA clade</taxon>
        <taxon>Hologalegina</taxon>
        <taxon>IRL clade</taxon>
        <taxon>Trifolieae</taxon>
        <taxon>Trifolium</taxon>
    </lineage>
</organism>
<evidence type="ECO:0000256" key="1">
    <source>
        <dbReference type="SAM" id="Coils"/>
    </source>
</evidence>
<evidence type="ECO:0000313" key="2">
    <source>
        <dbReference type="EMBL" id="GAU45292.1"/>
    </source>
</evidence>
<proteinExistence type="predicted"/>
<keyword evidence="1" id="KW-0175">Coiled coil</keyword>
<dbReference type="AlphaFoldDB" id="A0A2Z6P8Y4"/>
<dbReference type="PANTHER" id="PTHR48163:SF2">
    <property type="entry name" value="EXPRESSED PROTEIN"/>
    <property type="match status" value="1"/>
</dbReference>
<protein>
    <submittedName>
        <fullName evidence="2">Uncharacterized protein</fullName>
    </submittedName>
</protein>
<dbReference type="Proteomes" id="UP000242715">
    <property type="component" value="Unassembled WGS sequence"/>
</dbReference>
<evidence type="ECO:0000313" key="3">
    <source>
        <dbReference type="Proteomes" id="UP000242715"/>
    </source>
</evidence>
<dbReference type="PANTHER" id="PTHR48163">
    <property type="entry name" value="BNAC02G25670D PROTEIN"/>
    <property type="match status" value="1"/>
</dbReference>
<sequence length="95" mass="10768">MEIDNGTMHKKLNELEQNTVASFRKALRDVAMEIDVAVVTRVIILLAQLRTLKKCLKEAEDEQYRAEEDEAALRAELNSTQQQSTTNIVGSYDIT</sequence>
<reference evidence="3" key="1">
    <citation type="journal article" date="2017" name="Front. Plant Sci.">
        <title>Climate Clever Clovers: New Paradigm to Reduce the Environmental Footprint of Ruminants by Breeding Low Methanogenic Forages Utilizing Haplotype Variation.</title>
        <authorList>
            <person name="Kaur P."/>
            <person name="Appels R."/>
            <person name="Bayer P.E."/>
            <person name="Keeble-Gagnere G."/>
            <person name="Wang J."/>
            <person name="Hirakawa H."/>
            <person name="Shirasawa K."/>
            <person name="Vercoe P."/>
            <person name="Stefanova K."/>
            <person name="Durmic Z."/>
            <person name="Nichols P."/>
            <person name="Revell C."/>
            <person name="Isobe S.N."/>
            <person name="Edwards D."/>
            <person name="Erskine W."/>
        </authorList>
    </citation>
    <scope>NUCLEOTIDE SEQUENCE [LARGE SCALE GENOMIC DNA]</scope>
    <source>
        <strain evidence="3">cv. Daliak</strain>
    </source>
</reference>
<accession>A0A2Z6P8Y4</accession>
<keyword evidence="3" id="KW-1185">Reference proteome</keyword>
<name>A0A2Z6P8Y4_TRISU</name>
<dbReference type="OrthoDB" id="2019706at2759"/>